<keyword evidence="2" id="KW-1185">Reference proteome</keyword>
<gene>
    <name evidence="1" type="ORF">V473_17355</name>
</gene>
<proteinExistence type="predicted"/>
<sequence length="176" mass="20187">MESGERFALMIDRATGMPDPHVCKYSATYHRHRSINSAERELDALCLFHEWLDERGIDLAERVMGGAYLYPDEVEALSNKLRSSKRPPRVLGNSIVPRIVSANTHQDRMNWAFAYTNWRAAPYIARAADPSQAINMRDRLACQSACKRDPLSARKRDPLSRWRKVDRTRAFALRAA</sequence>
<name>A0A0J8AH66_9SPHN</name>
<reference evidence="1 2" key="1">
    <citation type="journal article" date="2015" name="G3 (Bethesda)">
        <title>Insights into Ongoing Evolution of the Hexachlorocyclohexane Catabolic Pathway from Comparative Genomics of Ten Sphingomonadaceae Strains.</title>
        <authorList>
            <person name="Pearce S.L."/>
            <person name="Oakeshott J.G."/>
            <person name="Pandey G."/>
        </authorList>
    </citation>
    <scope>NUCLEOTIDE SEQUENCE [LARGE SCALE GENOMIC DNA]</scope>
    <source>
        <strain evidence="1 2">LL01</strain>
    </source>
</reference>
<evidence type="ECO:0000313" key="2">
    <source>
        <dbReference type="Proteomes" id="UP000052232"/>
    </source>
</evidence>
<organism evidence="1 2">
    <name type="scientific">Sphingobium cupriresistens LL01</name>
    <dbReference type="NCBI Taxonomy" id="1420583"/>
    <lineage>
        <taxon>Bacteria</taxon>
        <taxon>Pseudomonadati</taxon>
        <taxon>Pseudomonadota</taxon>
        <taxon>Alphaproteobacteria</taxon>
        <taxon>Sphingomonadales</taxon>
        <taxon>Sphingomonadaceae</taxon>
        <taxon>Sphingobium</taxon>
    </lineage>
</organism>
<accession>A0A0J8AH66</accession>
<dbReference type="Proteomes" id="UP000052232">
    <property type="component" value="Unassembled WGS sequence"/>
</dbReference>
<dbReference type="PATRIC" id="fig|1420583.3.peg.3278"/>
<dbReference type="EMBL" id="JACT01000004">
    <property type="protein sequence ID" value="KMS54175.1"/>
    <property type="molecule type" value="Genomic_DNA"/>
</dbReference>
<dbReference type="AlphaFoldDB" id="A0A0J8AH66"/>
<evidence type="ECO:0000313" key="1">
    <source>
        <dbReference type="EMBL" id="KMS54175.1"/>
    </source>
</evidence>
<comment type="caution">
    <text evidence="1">The sequence shown here is derived from an EMBL/GenBank/DDBJ whole genome shotgun (WGS) entry which is preliminary data.</text>
</comment>
<dbReference type="RefSeq" id="WP_066606896.1">
    <property type="nucleotide sequence ID" value="NZ_KQ130435.1"/>
</dbReference>
<protein>
    <submittedName>
        <fullName evidence="1">Uncharacterized protein</fullName>
    </submittedName>
</protein>